<proteinExistence type="predicted"/>
<dbReference type="OrthoDB" id="6769069at2759"/>
<dbReference type="STRING" id="158441.A0A226DFZ1"/>
<dbReference type="Gene3D" id="3.30.70.250">
    <property type="entry name" value="Malonyl-CoA ACP transacylase, ACP-binding"/>
    <property type="match status" value="1"/>
</dbReference>
<organism evidence="4 5">
    <name type="scientific">Folsomia candida</name>
    <name type="common">Springtail</name>
    <dbReference type="NCBI Taxonomy" id="158441"/>
    <lineage>
        <taxon>Eukaryota</taxon>
        <taxon>Metazoa</taxon>
        <taxon>Ecdysozoa</taxon>
        <taxon>Arthropoda</taxon>
        <taxon>Hexapoda</taxon>
        <taxon>Collembola</taxon>
        <taxon>Entomobryomorpha</taxon>
        <taxon>Isotomoidea</taxon>
        <taxon>Isotomidae</taxon>
        <taxon>Proisotominae</taxon>
        <taxon>Folsomia</taxon>
    </lineage>
</organism>
<dbReference type="Proteomes" id="UP000198287">
    <property type="component" value="Unassembled WGS sequence"/>
</dbReference>
<evidence type="ECO:0000256" key="2">
    <source>
        <dbReference type="ARBA" id="ARBA00022553"/>
    </source>
</evidence>
<dbReference type="PANTHER" id="PTHR43775:SF37">
    <property type="entry name" value="SI:DKEY-61P9.11"/>
    <property type="match status" value="1"/>
</dbReference>
<dbReference type="Gene3D" id="3.30.70.3290">
    <property type="match status" value="1"/>
</dbReference>
<feature type="domain" description="Malonyl-CoA:ACP transacylase (MAT)" evidence="3">
    <location>
        <begin position="118"/>
        <end position="423"/>
    </location>
</feature>
<dbReference type="GO" id="GO:0006633">
    <property type="term" value="P:fatty acid biosynthetic process"/>
    <property type="evidence" value="ECO:0007669"/>
    <property type="project" value="TreeGrafter"/>
</dbReference>
<dbReference type="EMBL" id="LNIX01000019">
    <property type="protein sequence ID" value="OXA44462.1"/>
    <property type="molecule type" value="Genomic_DNA"/>
</dbReference>
<dbReference type="SUPFAM" id="SSF52151">
    <property type="entry name" value="FabD/lysophospholipase-like"/>
    <property type="match status" value="1"/>
</dbReference>
<dbReference type="Pfam" id="PF00698">
    <property type="entry name" value="Acyl_transf_1"/>
    <property type="match status" value="1"/>
</dbReference>
<dbReference type="InterPro" id="IPR001227">
    <property type="entry name" value="Ac_transferase_dom_sf"/>
</dbReference>
<comment type="caution">
    <text evidence="4">The sequence shown here is derived from an EMBL/GenBank/DDBJ whole genome shotgun (WGS) entry which is preliminary data.</text>
</comment>
<keyword evidence="2" id="KW-0597">Phosphoprotein</keyword>
<reference evidence="4 5" key="1">
    <citation type="submission" date="2015-12" db="EMBL/GenBank/DDBJ databases">
        <title>The genome of Folsomia candida.</title>
        <authorList>
            <person name="Faddeeva A."/>
            <person name="Derks M.F."/>
            <person name="Anvar Y."/>
            <person name="Smit S."/>
            <person name="Van Straalen N."/>
            <person name="Roelofs D."/>
        </authorList>
    </citation>
    <scope>NUCLEOTIDE SEQUENCE [LARGE SCALE GENOMIC DNA]</scope>
    <source>
        <strain evidence="4 5">VU population</strain>
        <tissue evidence="4">Whole body</tissue>
    </source>
</reference>
<dbReference type="InterPro" id="IPR014043">
    <property type="entry name" value="Acyl_transferase_dom"/>
</dbReference>
<dbReference type="InterPro" id="IPR050091">
    <property type="entry name" value="PKS_NRPS_Biosynth_Enz"/>
</dbReference>
<evidence type="ECO:0000256" key="1">
    <source>
        <dbReference type="ARBA" id="ARBA00022450"/>
    </source>
</evidence>
<gene>
    <name evidence="4" type="ORF">Fcan01_20691</name>
</gene>
<dbReference type="GO" id="GO:0004312">
    <property type="term" value="F:fatty acid synthase activity"/>
    <property type="evidence" value="ECO:0007669"/>
    <property type="project" value="TreeGrafter"/>
</dbReference>
<keyword evidence="5" id="KW-1185">Reference proteome</keyword>
<evidence type="ECO:0000259" key="3">
    <source>
        <dbReference type="SMART" id="SM00827"/>
    </source>
</evidence>
<protein>
    <submittedName>
        <fullName evidence="4">Erythronolide synthase, modules 1 and 2</fullName>
    </submittedName>
</protein>
<dbReference type="SMART" id="SM00827">
    <property type="entry name" value="PKS_AT"/>
    <property type="match status" value="1"/>
</dbReference>
<name>A0A226DFZ1_FOLCA</name>
<dbReference type="AlphaFoldDB" id="A0A226DFZ1"/>
<evidence type="ECO:0000313" key="4">
    <source>
        <dbReference type="EMBL" id="OXA44462.1"/>
    </source>
</evidence>
<dbReference type="InterPro" id="IPR016035">
    <property type="entry name" value="Acyl_Trfase/lysoPLipase"/>
</dbReference>
<dbReference type="Gene3D" id="3.40.366.10">
    <property type="entry name" value="Malonyl-Coenzyme A Acyl Carrier Protein, domain 2"/>
    <property type="match status" value="1"/>
</dbReference>
<evidence type="ECO:0000313" key="5">
    <source>
        <dbReference type="Proteomes" id="UP000198287"/>
    </source>
</evidence>
<accession>A0A226DFZ1</accession>
<keyword evidence="1" id="KW-0596">Phosphopantetheine</keyword>
<sequence length="455" mass="52022">MTDPTRDEMLALLDEMAPQDSSKTPGFEYVQDNPDDTKILHLSAPSLVTLSNKIRGVVDTNNNKQIDEIPIKRNTKFRQAFLYQNVSDLALTTQKWLKTYQQSTIGPSTEKKSKLCFIITCQGTHYPSMGLKLYSYSSLFRQHFNTCAKIVKTEYDVDIKQFLEDRSESPDWMNFPRKFLPYLLAVQYGLFKQWEAWGIVPDYVLGLSFGEYGAAAMAGILTLEEAFKLIMTRVELMTKFIKEEAMCVGMMDRKTMEKMLEEAKKEVGEDIKLEIAGLNSPLQTCLVGSMKWASYFAEICTKNGIKSHLVPYHPYHSSLTEPILPEFLKTTSSVKYEKAKCKFISTVDCKLKGTLDSTYFLDHLKNAANFMGGIETALGEGITHFLEIGPHPIQLQMIRDILDNNDPTYKEKDYMFFTSLRRMLDDKVCLLDTLGRLYSIGHDVDWKEVEKVFPA</sequence>
<dbReference type="PANTHER" id="PTHR43775">
    <property type="entry name" value="FATTY ACID SYNTHASE"/>
    <property type="match status" value="1"/>
</dbReference>